<dbReference type="InterPro" id="IPR029442">
    <property type="entry name" value="GyrI-like"/>
</dbReference>
<dbReference type="Pfam" id="PF06445">
    <property type="entry name" value="GyrI-like"/>
    <property type="match status" value="1"/>
</dbReference>
<reference evidence="2 3" key="2">
    <citation type="submission" date="2019-05" db="EMBL/GenBank/DDBJ databases">
        <authorList>
            <person name="Ravantti J.J."/>
        </authorList>
    </citation>
    <scope>NUCLEOTIDE SEQUENCE [LARGE SCALE GENOMIC DNA]</scope>
    <source>
        <strain evidence="2 3">B185</strain>
    </source>
</reference>
<dbReference type="AlphaFoldDB" id="A0AAI8GAH5"/>
<dbReference type="SMART" id="SM00871">
    <property type="entry name" value="AraC_E_bind"/>
    <property type="match status" value="1"/>
</dbReference>
<feature type="domain" description="AraC effector-binding" evidence="1">
    <location>
        <begin position="168"/>
        <end position="312"/>
    </location>
</feature>
<dbReference type="GeneID" id="60759388"/>
<reference evidence="3" key="1">
    <citation type="submission" date="2016-03" db="EMBL/GenBank/DDBJ databases">
        <title>Flavobacterium columnare strain B185, complete genome.</title>
        <authorList>
            <person name="Sundberg L.-R."/>
            <person name="Papponen P."/>
            <person name="Laanto E."/>
        </authorList>
    </citation>
    <scope>NUCLEOTIDE SEQUENCE [LARGE SCALE GENOMIC DNA]</scope>
    <source>
        <strain evidence="3">B185</strain>
    </source>
</reference>
<name>A0AAI8GAH5_9FLAO</name>
<evidence type="ECO:0000313" key="3">
    <source>
        <dbReference type="Proteomes" id="UP000304840"/>
    </source>
</evidence>
<dbReference type="InterPro" id="IPR011256">
    <property type="entry name" value="Reg_factor_effector_dom_sf"/>
</dbReference>
<dbReference type="InterPro" id="IPR010499">
    <property type="entry name" value="AraC_E-bd"/>
</dbReference>
<protein>
    <submittedName>
        <fullName evidence="2">GyrI-like domain-containing protein</fullName>
    </submittedName>
</protein>
<gene>
    <name evidence="2" type="ORF">UN65_05605</name>
</gene>
<evidence type="ECO:0000259" key="1">
    <source>
        <dbReference type="SMART" id="SM00871"/>
    </source>
</evidence>
<accession>A0AAI8GAH5</accession>
<dbReference type="Proteomes" id="UP000304840">
    <property type="component" value="Chromosome"/>
</dbReference>
<evidence type="ECO:0000313" key="2">
    <source>
        <dbReference type="EMBL" id="AMO19895.1"/>
    </source>
</evidence>
<proteinExistence type="predicted"/>
<dbReference type="SUPFAM" id="SSF55136">
    <property type="entry name" value="Probable bacterial effector-binding domain"/>
    <property type="match status" value="1"/>
</dbReference>
<sequence length="340" mass="39104">MKVAKYLFLLMLLLTGTITVFVATKDGKYKIQHEKLIEVSKEIAFKYMSDRANWDSINPWKDENFKVIQLQKVSNESISQQIIMNEVVNKLVLKFKDTLQNKTKAIWSTEGELTFKDKFLSIIGRGVKNDFEDRFESALSFVNTTLTREINNFEIKLDGFVKRDTLYYIQRPVISKKEQIPLMIKRFVPKLQKILTSTNTPINGAPFLVYHAKDSIQNQFKYSIAIPIKKKIYISNDSDILSGQINPSSTIKATVKGNYIHLAKAIPQLHTFMEKNKLEQSDKFREIEVLVKNNTTSQSASSWVTEIYIPVKPIKIATKVSSVKKDTTKTHIDSPENLQK</sequence>
<dbReference type="EMBL" id="CP010992">
    <property type="protein sequence ID" value="AMO19895.1"/>
    <property type="molecule type" value="Genomic_DNA"/>
</dbReference>
<dbReference type="RefSeq" id="WP_014165453.1">
    <property type="nucleotide sequence ID" value="NZ_CP010992.1"/>
</dbReference>
<organism evidence="2 3">
    <name type="scientific">Flavobacterium columnare</name>
    <dbReference type="NCBI Taxonomy" id="996"/>
    <lineage>
        <taxon>Bacteria</taxon>
        <taxon>Pseudomonadati</taxon>
        <taxon>Bacteroidota</taxon>
        <taxon>Flavobacteriia</taxon>
        <taxon>Flavobacteriales</taxon>
        <taxon>Flavobacteriaceae</taxon>
        <taxon>Flavobacterium</taxon>
    </lineage>
</organism>
<dbReference type="Gene3D" id="3.20.80.10">
    <property type="entry name" value="Regulatory factor, effector binding domain"/>
    <property type="match status" value="1"/>
</dbReference>